<keyword evidence="4 10" id="KW-0812">Transmembrane</keyword>
<keyword evidence="6" id="KW-0788">Thiol protease</keyword>
<evidence type="ECO:0000259" key="12">
    <source>
        <dbReference type="PROSITE" id="PS50929"/>
    </source>
</evidence>
<dbReference type="InterPro" id="IPR036640">
    <property type="entry name" value="ABC1_TM_sf"/>
</dbReference>
<keyword evidence="15" id="KW-1185">Reference proteome</keyword>
<keyword evidence="9 10" id="KW-0472">Membrane</keyword>
<evidence type="ECO:0000313" key="15">
    <source>
        <dbReference type="Proteomes" id="UP000192738"/>
    </source>
</evidence>
<evidence type="ECO:0000259" key="13">
    <source>
        <dbReference type="PROSITE" id="PS50990"/>
    </source>
</evidence>
<keyword evidence="8 10" id="KW-1133">Transmembrane helix</keyword>
<dbReference type="GO" id="GO:0005524">
    <property type="term" value="F:ATP binding"/>
    <property type="evidence" value="ECO:0007669"/>
    <property type="project" value="UniProtKB-KW"/>
</dbReference>
<evidence type="ECO:0000256" key="7">
    <source>
        <dbReference type="ARBA" id="ARBA00022840"/>
    </source>
</evidence>
<name>A0A1W1ZDU2_9FIRM</name>
<sequence length="722" mass="80231">MQPSQNDSATAQPNKGSLDSGLMCLVTAARLLGIPAEYQQLKRAFVVADTAADIVTLLRAAKELGLKAKQTQILITKLPKLALPAMTLLSNGQYVVIVKADDQRVLLFDPYKERPLTLTHEAFGAAWTGTVILLARRFSLANLEKEFNFSWFIPVIIRFKRFFSEVLIMSFFLQSFGLITPLFTQVIIDKVLVHKGVTTLDILAVGLLCINLFEGILSFLRSYLFSHTTNRVDVLLAAKLFNHLLALPLKYFEIRRVGDTVARVRELENIRQFLTGSTLTVVLDLFFATVFIIAMFFYSVTLSLITLVSLPLFVTLSVLVTPIFKQRLNHKFMCGAEVQSYLVETITGIHTVKSLAIEPQLSHKWEGLQANYVKSSFNSTILGNMASNTAQLIQKIATLAILWFGAHLVMDGNLTVGQLIAFQMLAGRVIDPVLRLANLWQDFQQVRLSIERLGDVLNCPREPAFNPNRTLLPPIKGLVTLENIAFRYRTDGSLVLDGINLTVEPGTTVGIVGRSGSGKSTMTKLIQRLYIPERGRVLIDGIDLAQVEPAWLRRQIGVVLQENFLFNGSIRDNIAAVDPAAPMERVIQAAKLAGAHEFILELPEGYDTSVGERGTALSGGQRQRIAIARTLLINPRILIFDEATSALDYQSERIIQDNLAQICQGRTVFIIAHRLSTVRNADTIIVVEKGHIIEQGSHEQLLKQKGAYYSLYTQQEGTNVCA</sequence>
<feature type="transmembrane region" description="Helical" evidence="10">
    <location>
        <begin position="200"/>
        <end position="220"/>
    </location>
</feature>
<dbReference type="RefSeq" id="WP_084574544.1">
    <property type="nucleotide sequence ID" value="NZ_CP155572.1"/>
</dbReference>
<dbReference type="InterPro" id="IPR027417">
    <property type="entry name" value="P-loop_NTPase"/>
</dbReference>
<feature type="transmembrane region" description="Helical" evidence="10">
    <location>
        <begin position="304"/>
        <end position="324"/>
    </location>
</feature>
<dbReference type="GO" id="GO:0008234">
    <property type="term" value="F:cysteine-type peptidase activity"/>
    <property type="evidence" value="ECO:0007669"/>
    <property type="project" value="UniProtKB-KW"/>
</dbReference>
<feature type="domain" description="ABC transporter" evidence="11">
    <location>
        <begin position="479"/>
        <end position="714"/>
    </location>
</feature>
<feature type="transmembrane region" description="Helical" evidence="10">
    <location>
        <begin position="166"/>
        <end position="188"/>
    </location>
</feature>
<gene>
    <name evidence="14" type="ORF">SAMN04488500_103213</name>
</gene>
<dbReference type="EMBL" id="FWXI01000003">
    <property type="protein sequence ID" value="SMC46536.1"/>
    <property type="molecule type" value="Genomic_DNA"/>
</dbReference>
<dbReference type="SMART" id="SM00382">
    <property type="entry name" value="AAA"/>
    <property type="match status" value="1"/>
</dbReference>
<dbReference type="GO" id="GO:0030253">
    <property type="term" value="P:protein secretion by the type I secretion system"/>
    <property type="evidence" value="ECO:0007669"/>
    <property type="project" value="InterPro"/>
</dbReference>
<evidence type="ECO:0000256" key="1">
    <source>
        <dbReference type="ARBA" id="ARBA00004651"/>
    </source>
</evidence>
<dbReference type="Gene3D" id="3.90.70.10">
    <property type="entry name" value="Cysteine proteinases"/>
    <property type="match status" value="1"/>
</dbReference>
<evidence type="ECO:0000256" key="8">
    <source>
        <dbReference type="ARBA" id="ARBA00022989"/>
    </source>
</evidence>
<dbReference type="GO" id="GO:0140359">
    <property type="term" value="F:ABC-type transporter activity"/>
    <property type="evidence" value="ECO:0007669"/>
    <property type="project" value="InterPro"/>
</dbReference>
<feature type="domain" description="ABC transmembrane type-1" evidence="12">
    <location>
        <begin position="166"/>
        <end position="445"/>
    </location>
</feature>
<dbReference type="InterPro" id="IPR011527">
    <property type="entry name" value="ABC1_TM_dom"/>
</dbReference>
<reference evidence="14 15" key="1">
    <citation type="submission" date="2017-04" db="EMBL/GenBank/DDBJ databases">
        <authorList>
            <person name="Afonso C.L."/>
            <person name="Miller P.J."/>
            <person name="Scott M.A."/>
            <person name="Spackman E."/>
            <person name="Goraichik I."/>
            <person name="Dimitrov K.M."/>
            <person name="Suarez D.L."/>
            <person name="Swayne D.E."/>
        </authorList>
    </citation>
    <scope>NUCLEOTIDE SEQUENCE [LARGE SCALE GENOMIC DNA]</scope>
    <source>
        <strain evidence="14 15">DSM 5090</strain>
    </source>
</reference>
<keyword evidence="6" id="KW-0378">Hydrolase</keyword>
<evidence type="ECO:0000256" key="10">
    <source>
        <dbReference type="SAM" id="Phobius"/>
    </source>
</evidence>
<dbReference type="PROSITE" id="PS50929">
    <property type="entry name" value="ABC_TM1F"/>
    <property type="match status" value="1"/>
</dbReference>
<dbReference type="GO" id="GO:0006508">
    <property type="term" value="P:proteolysis"/>
    <property type="evidence" value="ECO:0007669"/>
    <property type="project" value="InterPro"/>
</dbReference>
<accession>A0A1W1ZDU2</accession>
<dbReference type="Gene3D" id="3.40.50.300">
    <property type="entry name" value="P-loop containing nucleotide triphosphate hydrolases"/>
    <property type="match status" value="1"/>
</dbReference>
<evidence type="ECO:0000256" key="3">
    <source>
        <dbReference type="ARBA" id="ARBA00022475"/>
    </source>
</evidence>
<organism evidence="14 15">
    <name type="scientific">Sporomusa malonica</name>
    <dbReference type="NCBI Taxonomy" id="112901"/>
    <lineage>
        <taxon>Bacteria</taxon>
        <taxon>Bacillati</taxon>
        <taxon>Bacillota</taxon>
        <taxon>Negativicutes</taxon>
        <taxon>Selenomonadales</taxon>
        <taxon>Sporomusaceae</taxon>
        <taxon>Sporomusa</taxon>
    </lineage>
</organism>
<feature type="transmembrane region" description="Helical" evidence="10">
    <location>
        <begin position="273"/>
        <end position="298"/>
    </location>
</feature>
<dbReference type="Pfam" id="PF00005">
    <property type="entry name" value="ABC_tran"/>
    <property type="match status" value="1"/>
</dbReference>
<dbReference type="GO" id="GO:0030256">
    <property type="term" value="C:type I protein secretion system complex"/>
    <property type="evidence" value="ECO:0007669"/>
    <property type="project" value="InterPro"/>
</dbReference>
<dbReference type="Pfam" id="PF00664">
    <property type="entry name" value="ABC_membrane"/>
    <property type="match status" value="1"/>
</dbReference>
<dbReference type="STRING" id="112901.SAMN04488500_103213"/>
<dbReference type="PROSITE" id="PS50893">
    <property type="entry name" value="ABC_TRANSPORTER_2"/>
    <property type="match status" value="1"/>
</dbReference>
<dbReference type="InterPro" id="IPR039421">
    <property type="entry name" value="Type_1_exporter"/>
</dbReference>
<dbReference type="AlphaFoldDB" id="A0A1W1ZDU2"/>
<dbReference type="PANTHER" id="PTHR24221:SF647">
    <property type="entry name" value="BLL6336 PROTEIN"/>
    <property type="match status" value="1"/>
</dbReference>
<evidence type="ECO:0000256" key="6">
    <source>
        <dbReference type="ARBA" id="ARBA00022807"/>
    </source>
</evidence>
<evidence type="ECO:0000313" key="14">
    <source>
        <dbReference type="EMBL" id="SMC46536.1"/>
    </source>
</evidence>
<dbReference type="InterPro" id="IPR017871">
    <property type="entry name" value="ABC_transporter-like_CS"/>
</dbReference>
<dbReference type="OrthoDB" id="9762778at2"/>
<dbReference type="Proteomes" id="UP000192738">
    <property type="component" value="Unassembled WGS sequence"/>
</dbReference>
<dbReference type="SUPFAM" id="SSF52540">
    <property type="entry name" value="P-loop containing nucleoside triphosphate hydrolases"/>
    <property type="match status" value="1"/>
</dbReference>
<keyword evidence="3" id="KW-1003">Cell membrane</keyword>
<dbReference type="InterPro" id="IPR003439">
    <property type="entry name" value="ABC_transporter-like_ATP-bd"/>
</dbReference>
<comment type="subcellular location">
    <subcellularLocation>
        <location evidence="1">Cell membrane</location>
        <topology evidence="1">Multi-pass membrane protein</topology>
    </subcellularLocation>
</comment>
<keyword evidence="5" id="KW-0547">Nucleotide-binding</keyword>
<dbReference type="Pfam" id="PF03412">
    <property type="entry name" value="Peptidase_C39"/>
    <property type="match status" value="1"/>
</dbReference>
<evidence type="ECO:0000256" key="5">
    <source>
        <dbReference type="ARBA" id="ARBA00022741"/>
    </source>
</evidence>
<dbReference type="GO" id="GO:0016887">
    <property type="term" value="F:ATP hydrolysis activity"/>
    <property type="evidence" value="ECO:0007669"/>
    <property type="project" value="InterPro"/>
</dbReference>
<dbReference type="NCBIfam" id="TIGR01846">
    <property type="entry name" value="type_I_sec_HlyB"/>
    <property type="match status" value="1"/>
</dbReference>
<keyword evidence="2" id="KW-0813">Transport</keyword>
<evidence type="ECO:0000256" key="2">
    <source>
        <dbReference type="ARBA" id="ARBA00022448"/>
    </source>
</evidence>
<keyword evidence="7 14" id="KW-0067">ATP-binding</keyword>
<dbReference type="FunFam" id="3.40.50.300:FF:000299">
    <property type="entry name" value="ABC transporter ATP-binding protein/permease"/>
    <property type="match status" value="1"/>
</dbReference>
<evidence type="ECO:0000256" key="4">
    <source>
        <dbReference type="ARBA" id="ARBA00022692"/>
    </source>
</evidence>
<evidence type="ECO:0000259" key="11">
    <source>
        <dbReference type="PROSITE" id="PS50893"/>
    </source>
</evidence>
<dbReference type="CDD" id="cd18588">
    <property type="entry name" value="ABC_6TM_CyaB_HlyB_like"/>
    <property type="match status" value="1"/>
</dbReference>
<dbReference type="InterPro" id="IPR010132">
    <property type="entry name" value="ATPase_T1SS_HlyB"/>
</dbReference>
<dbReference type="PROSITE" id="PS50990">
    <property type="entry name" value="PEPTIDASE_C39"/>
    <property type="match status" value="1"/>
</dbReference>
<dbReference type="Gene3D" id="1.20.1560.10">
    <property type="entry name" value="ABC transporter type 1, transmembrane domain"/>
    <property type="match status" value="1"/>
</dbReference>
<protein>
    <submittedName>
        <fullName evidence="14">ATP-binding cassette, subfamily B, HlyB/CyaB</fullName>
    </submittedName>
</protein>
<dbReference type="InterPro" id="IPR003593">
    <property type="entry name" value="AAA+_ATPase"/>
</dbReference>
<dbReference type="SUPFAM" id="SSF90123">
    <property type="entry name" value="ABC transporter transmembrane region"/>
    <property type="match status" value="1"/>
</dbReference>
<dbReference type="GO" id="GO:0034040">
    <property type="term" value="F:ATPase-coupled lipid transmembrane transporter activity"/>
    <property type="evidence" value="ECO:0007669"/>
    <property type="project" value="TreeGrafter"/>
</dbReference>
<dbReference type="PROSITE" id="PS00211">
    <property type="entry name" value="ABC_TRANSPORTER_1"/>
    <property type="match status" value="1"/>
</dbReference>
<keyword evidence="6" id="KW-0645">Protease</keyword>
<dbReference type="InterPro" id="IPR005074">
    <property type="entry name" value="Peptidase_C39"/>
</dbReference>
<dbReference type="PANTHER" id="PTHR24221">
    <property type="entry name" value="ATP-BINDING CASSETTE SUB-FAMILY B"/>
    <property type="match status" value="1"/>
</dbReference>
<evidence type="ECO:0000256" key="9">
    <source>
        <dbReference type="ARBA" id="ARBA00023136"/>
    </source>
</evidence>
<proteinExistence type="predicted"/>
<feature type="domain" description="Peptidase C39" evidence="13">
    <location>
        <begin position="12"/>
        <end position="134"/>
    </location>
</feature>
<dbReference type="GO" id="GO:0005886">
    <property type="term" value="C:plasma membrane"/>
    <property type="evidence" value="ECO:0007669"/>
    <property type="project" value="UniProtKB-SubCell"/>
</dbReference>